<protein>
    <submittedName>
        <fullName evidence="1">Uncharacterized protein</fullName>
    </submittedName>
</protein>
<proteinExistence type="predicted"/>
<name>A0A1U7PYG1_9FLAO</name>
<evidence type="ECO:0000313" key="1">
    <source>
        <dbReference type="EMBL" id="SIT97737.1"/>
    </source>
</evidence>
<evidence type="ECO:0000313" key="2">
    <source>
        <dbReference type="Proteomes" id="UP000187261"/>
    </source>
</evidence>
<reference evidence="2" key="1">
    <citation type="submission" date="2016-10" db="EMBL/GenBank/DDBJ databases">
        <authorList>
            <person name="Varghese N."/>
            <person name="Submissions S."/>
        </authorList>
    </citation>
    <scope>NUCLEOTIDE SEQUENCE [LARGE SCALE GENOMIC DNA]</scope>
    <source>
        <strain evidence="2">DSM 19482</strain>
    </source>
</reference>
<organism evidence="1 2">
    <name type="scientific">Epilithonimonas bovis DSM 19482</name>
    <dbReference type="NCBI Taxonomy" id="1121284"/>
    <lineage>
        <taxon>Bacteria</taxon>
        <taxon>Pseudomonadati</taxon>
        <taxon>Bacteroidota</taxon>
        <taxon>Flavobacteriia</taxon>
        <taxon>Flavobacteriales</taxon>
        <taxon>Weeksellaceae</taxon>
        <taxon>Chryseobacterium group</taxon>
        <taxon>Epilithonimonas</taxon>
    </lineage>
</organism>
<accession>A0A1U7PYG1</accession>
<dbReference type="AlphaFoldDB" id="A0A1U7PYG1"/>
<dbReference type="EMBL" id="FTPU01000030">
    <property type="protein sequence ID" value="SIT97737.1"/>
    <property type="molecule type" value="Genomic_DNA"/>
</dbReference>
<sequence>MIFDKNYLTPNNDNSYFVYQEEQDNAGFVNPYNDNPYMISSPQKLKKQIKCKKKKSVIASCLADYRADIVERPQINTAFGSEIMPASKSSLSDYARSSYQKVIKDLKNLQKLIDQLSINEVRL</sequence>
<keyword evidence="2" id="KW-1185">Reference proteome</keyword>
<dbReference type="Proteomes" id="UP000187261">
    <property type="component" value="Unassembled WGS sequence"/>
</dbReference>
<gene>
    <name evidence="1" type="ORF">SAMN05660493_02463</name>
</gene>